<feature type="transmembrane region" description="Helical" evidence="9">
    <location>
        <begin position="96"/>
        <end position="121"/>
    </location>
</feature>
<accession>A0A4D7B7D7</accession>
<sequence length="286" mass="29594">MTWLILAQLVNGIAIGMIYALMAFGLSIIKGLLNIPNFAHGAFYALGAYLCYSAIKAGVPFLLALTLAAIGSAAVGLFFDRLVLRRVKDGDYLPQLIILFGVALVIEQCLLIGWGTIGLSAAPPPLLSGAIDLGFTLVPRYIIFASVFSALVISAVWLLIERTRLGAFIRAGIDKPHMAQALGINVDLLLAFGMALGTGLAGLAGALALPLMGATSTMGGDMTALAFVVLVIGGLGSLYGAIVAGVLVGVVQSLMTVIAPSASTVIIYVAMIAILLIRPQGLLGER</sequence>
<reference evidence="10 11" key="1">
    <citation type="submission" date="2019-04" db="EMBL/GenBank/DDBJ databases">
        <title>Phreatobacter aquaticus sp. nov.</title>
        <authorList>
            <person name="Choi A."/>
        </authorList>
    </citation>
    <scope>NUCLEOTIDE SEQUENCE [LARGE SCALE GENOMIC DNA]</scope>
    <source>
        <strain evidence="10 11">KCTC 52518</strain>
    </source>
</reference>
<feature type="transmembrane region" description="Helical" evidence="9">
    <location>
        <begin position="61"/>
        <end position="84"/>
    </location>
</feature>
<keyword evidence="3" id="KW-1003">Cell membrane</keyword>
<dbReference type="EMBL" id="CP039690">
    <property type="protein sequence ID" value="QCI66300.1"/>
    <property type="molecule type" value="Genomic_DNA"/>
</dbReference>
<dbReference type="InterPro" id="IPR001851">
    <property type="entry name" value="ABC_transp_permease"/>
</dbReference>
<keyword evidence="5" id="KW-0029">Amino-acid transport</keyword>
<dbReference type="OrthoDB" id="9807115at2"/>
<evidence type="ECO:0000313" key="10">
    <source>
        <dbReference type="EMBL" id="QCI66300.1"/>
    </source>
</evidence>
<comment type="subcellular location">
    <subcellularLocation>
        <location evidence="1">Cell membrane</location>
        <topology evidence="1">Multi-pass membrane protein</topology>
    </subcellularLocation>
</comment>
<dbReference type="AlphaFoldDB" id="A0A4D7B7D7"/>
<proteinExistence type="inferred from homology"/>
<evidence type="ECO:0000256" key="5">
    <source>
        <dbReference type="ARBA" id="ARBA00022970"/>
    </source>
</evidence>
<dbReference type="PANTHER" id="PTHR11795:SF442">
    <property type="entry name" value="ABC TRANSPORTER ATP-BINDING PROTEIN"/>
    <property type="match status" value="1"/>
</dbReference>
<comment type="similarity">
    <text evidence="8">Belongs to the binding-protein-dependent transport system permease family. LivHM subfamily.</text>
</comment>
<dbReference type="CDD" id="cd06582">
    <property type="entry name" value="TM_PBP1_LivH_like"/>
    <property type="match status" value="1"/>
</dbReference>
<keyword evidence="2" id="KW-0813">Transport</keyword>
<organism evidence="10 11">
    <name type="scientific">Phreatobacter stygius</name>
    <dbReference type="NCBI Taxonomy" id="1940610"/>
    <lineage>
        <taxon>Bacteria</taxon>
        <taxon>Pseudomonadati</taxon>
        <taxon>Pseudomonadota</taxon>
        <taxon>Alphaproteobacteria</taxon>
        <taxon>Hyphomicrobiales</taxon>
        <taxon>Phreatobacteraceae</taxon>
        <taxon>Phreatobacter</taxon>
    </lineage>
</organism>
<dbReference type="Pfam" id="PF02653">
    <property type="entry name" value="BPD_transp_2"/>
    <property type="match status" value="1"/>
</dbReference>
<evidence type="ECO:0000256" key="7">
    <source>
        <dbReference type="ARBA" id="ARBA00023136"/>
    </source>
</evidence>
<protein>
    <submittedName>
        <fullName evidence="10">Branched-chain amino acid ABC transporter permease</fullName>
    </submittedName>
</protein>
<feature type="transmembrane region" description="Helical" evidence="9">
    <location>
        <begin position="141"/>
        <end position="160"/>
    </location>
</feature>
<dbReference type="GO" id="GO:0006865">
    <property type="term" value="P:amino acid transport"/>
    <property type="evidence" value="ECO:0007669"/>
    <property type="project" value="UniProtKB-KW"/>
</dbReference>
<dbReference type="PANTHER" id="PTHR11795">
    <property type="entry name" value="BRANCHED-CHAIN AMINO ACID TRANSPORT SYSTEM PERMEASE PROTEIN LIVH"/>
    <property type="match status" value="1"/>
</dbReference>
<evidence type="ECO:0000256" key="8">
    <source>
        <dbReference type="ARBA" id="ARBA00037998"/>
    </source>
</evidence>
<name>A0A4D7B7D7_9HYPH</name>
<keyword evidence="7 9" id="KW-0472">Membrane</keyword>
<evidence type="ECO:0000256" key="1">
    <source>
        <dbReference type="ARBA" id="ARBA00004651"/>
    </source>
</evidence>
<feature type="transmembrane region" description="Helical" evidence="9">
    <location>
        <begin position="6"/>
        <end position="26"/>
    </location>
</feature>
<evidence type="ECO:0000256" key="3">
    <source>
        <dbReference type="ARBA" id="ARBA00022475"/>
    </source>
</evidence>
<gene>
    <name evidence="10" type="ORF">E8M01_20015</name>
</gene>
<dbReference type="KEGG" id="pstg:E8M01_20015"/>
<dbReference type="GO" id="GO:0005886">
    <property type="term" value="C:plasma membrane"/>
    <property type="evidence" value="ECO:0007669"/>
    <property type="project" value="UniProtKB-SubCell"/>
</dbReference>
<keyword evidence="6 9" id="KW-1133">Transmembrane helix</keyword>
<evidence type="ECO:0000256" key="4">
    <source>
        <dbReference type="ARBA" id="ARBA00022692"/>
    </source>
</evidence>
<evidence type="ECO:0000256" key="6">
    <source>
        <dbReference type="ARBA" id="ARBA00022989"/>
    </source>
</evidence>
<dbReference type="RefSeq" id="WP_136961744.1">
    <property type="nucleotide sequence ID" value="NZ_CP039690.1"/>
</dbReference>
<evidence type="ECO:0000256" key="2">
    <source>
        <dbReference type="ARBA" id="ARBA00022448"/>
    </source>
</evidence>
<dbReference type="InterPro" id="IPR052157">
    <property type="entry name" value="BCAA_transport_permease"/>
</dbReference>
<dbReference type="GO" id="GO:0022857">
    <property type="term" value="F:transmembrane transporter activity"/>
    <property type="evidence" value="ECO:0007669"/>
    <property type="project" value="InterPro"/>
</dbReference>
<feature type="transmembrane region" description="Helical" evidence="9">
    <location>
        <begin position="224"/>
        <end position="250"/>
    </location>
</feature>
<evidence type="ECO:0000256" key="9">
    <source>
        <dbReference type="SAM" id="Phobius"/>
    </source>
</evidence>
<dbReference type="Proteomes" id="UP000298781">
    <property type="component" value="Chromosome"/>
</dbReference>
<feature type="transmembrane region" description="Helical" evidence="9">
    <location>
        <begin position="188"/>
        <end position="212"/>
    </location>
</feature>
<keyword evidence="4 9" id="KW-0812">Transmembrane</keyword>
<keyword evidence="11" id="KW-1185">Reference proteome</keyword>
<feature type="transmembrane region" description="Helical" evidence="9">
    <location>
        <begin position="257"/>
        <end position="277"/>
    </location>
</feature>
<evidence type="ECO:0000313" key="11">
    <source>
        <dbReference type="Proteomes" id="UP000298781"/>
    </source>
</evidence>